<keyword evidence="3" id="KW-0479">Metal-binding</keyword>
<name>A0ABR0C6D2_PURLI</name>
<dbReference type="PROSITE" id="PS50897">
    <property type="entry name" value="CTLH"/>
    <property type="match status" value="1"/>
</dbReference>
<feature type="region of interest" description="Disordered" evidence="7">
    <location>
        <begin position="218"/>
        <end position="275"/>
    </location>
</feature>
<dbReference type="InterPro" id="IPR045098">
    <property type="entry name" value="Fyv10_fam"/>
</dbReference>
<gene>
    <name evidence="10" type="ORF">Purlil1_3624</name>
</gene>
<dbReference type="Pfam" id="PF10607">
    <property type="entry name" value="CTLH"/>
    <property type="match status" value="1"/>
</dbReference>
<evidence type="ECO:0000313" key="11">
    <source>
        <dbReference type="Proteomes" id="UP001287286"/>
    </source>
</evidence>
<accession>A0ABR0C6D2</accession>
<evidence type="ECO:0000256" key="6">
    <source>
        <dbReference type="PROSITE-ProRule" id="PRU01215"/>
    </source>
</evidence>
<evidence type="ECO:0000256" key="7">
    <source>
        <dbReference type="SAM" id="MobiDB-lite"/>
    </source>
</evidence>
<feature type="domain" description="CTLH" evidence="8">
    <location>
        <begin position="285"/>
        <end position="342"/>
    </location>
</feature>
<dbReference type="InterPro" id="IPR027370">
    <property type="entry name" value="Znf-RING_euk"/>
</dbReference>
<dbReference type="PROSITE" id="PS51867">
    <property type="entry name" value="ZF_RING_GID"/>
    <property type="match status" value="1"/>
</dbReference>
<evidence type="ECO:0000259" key="8">
    <source>
        <dbReference type="PROSITE" id="PS50897"/>
    </source>
</evidence>
<feature type="compositionally biased region" description="Acidic residues" evidence="7">
    <location>
        <begin position="243"/>
        <end position="258"/>
    </location>
</feature>
<evidence type="ECO:0000256" key="3">
    <source>
        <dbReference type="ARBA" id="ARBA00022723"/>
    </source>
</evidence>
<sequence>MGPAPSTVGSASEVSDLPPTSTRASCSSDELDIRLPPTTRPPSRHRRPTSDHSGHHSPRNCCCSIQRAPLPPSPRRHHPATAAMAGADDSPFPPLLNELARVRRSNLTAAIGDVDKIINLLANAREQVAADADAHRIGMAMTTLQNPVKAQLEAITNDLKEVTKAQKAFGKALEKAMPQRDLPMETDAMADHPALINRAIAMHLLREGQFSVASTFVREEQQQREQNETTAMAHAATPRRDQDGDDDMNKDDDDDVDEHDNNNNNNNEGADAEMHSLHSEDLQDKFSEMYSILAELKQRNLSPAIEWARLNNGRLESKGSNLEFELCKLQYIWLFKGHAANGLPNDERNGQMGALAYAQRHFAPFQRRHLKEIQQLVCAMLFASNLEESPYRNIFEIDSAFEDVSTSFTREFCSLLGLSAESPLYMAVTAGSIALPRLIKYTTYMKEKKTEWTTENELAFETPLPESMIYHPIFVCPVSKEQTTEQNPPMLLPCGHVICRDSLHKISKGSRLPSEREAIAAALGSLARVVGPLAAVGVSYECMEWRFQGPGVTEGFWDLNSNEWIAQLCPSFSSANRIAARPRYILTVFEKPTRPNNAAYTKSPTHADGRVRGLTAYPVTPRRSRVDPPRLGRAPPASRLKARPLFQDPSGRRLGAKANKLAERVHNSRSRPR</sequence>
<dbReference type="EMBL" id="JAWRVI010000010">
    <property type="protein sequence ID" value="KAK4091785.1"/>
    <property type="molecule type" value="Genomic_DNA"/>
</dbReference>
<dbReference type="InterPro" id="IPR037683">
    <property type="entry name" value="Rmd5_dRing"/>
</dbReference>
<evidence type="ECO:0008006" key="12">
    <source>
        <dbReference type="Google" id="ProtNLM"/>
    </source>
</evidence>
<reference evidence="10 11" key="1">
    <citation type="journal article" date="2024" name="Microbiol. Resour. Announc.">
        <title>Genome annotations for the ascomycete fungi Trichoderma harzianum, Trichoderma aggressivum, and Purpureocillium lilacinum.</title>
        <authorList>
            <person name="Beijen E.P.W."/>
            <person name="Ohm R.A."/>
        </authorList>
    </citation>
    <scope>NUCLEOTIDE SEQUENCE [LARGE SCALE GENOMIC DNA]</scope>
    <source>
        <strain evidence="10 11">CBS 150709</strain>
    </source>
</reference>
<evidence type="ECO:0000256" key="5">
    <source>
        <dbReference type="ARBA" id="ARBA00022833"/>
    </source>
</evidence>
<dbReference type="SMART" id="SM00668">
    <property type="entry name" value="CTLH"/>
    <property type="match status" value="1"/>
</dbReference>
<dbReference type="PANTHER" id="PTHR12170">
    <property type="entry name" value="MACROPHAGE ERYTHROBLAST ATTACHER-RELATED"/>
    <property type="match status" value="1"/>
</dbReference>
<keyword evidence="5" id="KW-0862">Zinc</keyword>
<feature type="region of interest" description="Disordered" evidence="7">
    <location>
        <begin position="1"/>
        <end position="89"/>
    </location>
</feature>
<dbReference type="PANTHER" id="PTHR12170:SF3">
    <property type="entry name" value="GH10162P"/>
    <property type="match status" value="1"/>
</dbReference>
<feature type="domain" description="RING-Gid-type" evidence="9">
    <location>
        <begin position="476"/>
        <end position="534"/>
    </location>
</feature>
<dbReference type="InterPro" id="IPR024964">
    <property type="entry name" value="CTLH/CRA"/>
</dbReference>
<dbReference type="InterPro" id="IPR044063">
    <property type="entry name" value="ZF_RING_GID"/>
</dbReference>
<keyword evidence="2" id="KW-0963">Cytoplasm</keyword>
<feature type="compositionally biased region" description="Basic and acidic residues" evidence="7">
    <location>
        <begin position="218"/>
        <end position="227"/>
    </location>
</feature>
<evidence type="ECO:0000256" key="2">
    <source>
        <dbReference type="ARBA" id="ARBA00022490"/>
    </source>
</evidence>
<dbReference type="SUPFAM" id="SSF57850">
    <property type="entry name" value="RING/U-box"/>
    <property type="match status" value="1"/>
</dbReference>
<dbReference type="CDD" id="cd16652">
    <property type="entry name" value="dRING_Rmd5p-like"/>
    <property type="match status" value="1"/>
</dbReference>
<feature type="region of interest" description="Disordered" evidence="7">
    <location>
        <begin position="617"/>
        <end position="673"/>
    </location>
</feature>
<comment type="caution">
    <text evidence="10">The sequence shown here is derived from an EMBL/GenBank/DDBJ whole genome shotgun (WGS) entry which is preliminary data.</text>
</comment>
<dbReference type="Pfam" id="PF13445">
    <property type="entry name" value="zf-RING_UBOX"/>
    <property type="match status" value="1"/>
</dbReference>
<dbReference type="Proteomes" id="UP001287286">
    <property type="component" value="Unassembled WGS sequence"/>
</dbReference>
<proteinExistence type="predicted"/>
<protein>
    <recommendedName>
        <fullName evidence="12">Regulator of gluconeogenesis Rmd5</fullName>
    </recommendedName>
</protein>
<comment type="subcellular location">
    <subcellularLocation>
        <location evidence="1">Cytoplasm</location>
    </subcellularLocation>
</comment>
<dbReference type="InterPro" id="IPR006595">
    <property type="entry name" value="CTLH_C"/>
</dbReference>
<dbReference type="SMART" id="SM00757">
    <property type="entry name" value="CRA"/>
    <property type="match status" value="1"/>
</dbReference>
<feature type="compositionally biased region" description="Polar residues" evidence="7">
    <location>
        <begin position="7"/>
        <end position="28"/>
    </location>
</feature>
<evidence type="ECO:0000256" key="4">
    <source>
        <dbReference type="ARBA" id="ARBA00022771"/>
    </source>
</evidence>
<evidence type="ECO:0000313" key="10">
    <source>
        <dbReference type="EMBL" id="KAK4091785.1"/>
    </source>
</evidence>
<feature type="zinc finger region" description="RING-Gid-type" evidence="6">
    <location>
        <begin position="476"/>
        <end position="534"/>
    </location>
</feature>
<evidence type="ECO:0000259" key="9">
    <source>
        <dbReference type="PROSITE" id="PS51867"/>
    </source>
</evidence>
<dbReference type="InterPro" id="IPR013144">
    <property type="entry name" value="CRA_dom"/>
</dbReference>
<organism evidence="10 11">
    <name type="scientific">Purpureocillium lilacinum</name>
    <name type="common">Paecilomyces lilacinus</name>
    <dbReference type="NCBI Taxonomy" id="33203"/>
    <lineage>
        <taxon>Eukaryota</taxon>
        <taxon>Fungi</taxon>
        <taxon>Dikarya</taxon>
        <taxon>Ascomycota</taxon>
        <taxon>Pezizomycotina</taxon>
        <taxon>Sordariomycetes</taxon>
        <taxon>Hypocreomycetidae</taxon>
        <taxon>Hypocreales</taxon>
        <taxon>Ophiocordycipitaceae</taxon>
        <taxon>Purpureocillium</taxon>
    </lineage>
</organism>
<keyword evidence="4 6" id="KW-0863">Zinc-finger</keyword>
<evidence type="ECO:0000256" key="1">
    <source>
        <dbReference type="ARBA" id="ARBA00004496"/>
    </source>
</evidence>
<keyword evidence="11" id="KW-1185">Reference proteome</keyword>